<evidence type="ECO:0000313" key="6">
    <source>
        <dbReference type="EMBL" id="MDP9794033.1"/>
    </source>
</evidence>
<keyword evidence="3 5" id="KW-1133">Transmembrane helix</keyword>
<evidence type="ECO:0000256" key="5">
    <source>
        <dbReference type="SAM" id="Phobius"/>
    </source>
</evidence>
<dbReference type="RefSeq" id="WP_306829146.1">
    <property type="nucleotide sequence ID" value="NZ_JAUSRA010000001.1"/>
</dbReference>
<sequence>MSVLMTLTGTILCILANGFEVAAKLAGAEFVLRNSAEVGVPARWIPYLAAIEAAGVAGLVAGLLGARLVGLAAAAGLVAFFVGAVAAHVRARVFHNVAFPAAFLVLALTAVVHFG</sequence>
<feature type="transmembrane region" description="Helical" evidence="5">
    <location>
        <begin position="71"/>
        <end position="91"/>
    </location>
</feature>
<evidence type="ECO:0000256" key="4">
    <source>
        <dbReference type="ARBA" id="ARBA00023136"/>
    </source>
</evidence>
<accession>A0ABT9MRH3</accession>
<reference evidence="6 7" key="1">
    <citation type="submission" date="2023-07" db="EMBL/GenBank/DDBJ databases">
        <title>Sequencing the genomes of 1000 actinobacteria strains.</title>
        <authorList>
            <person name="Klenk H.-P."/>
        </authorList>
    </citation>
    <scope>NUCLEOTIDE SEQUENCE [LARGE SCALE GENOMIC DNA]</scope>
    <source>
        <strain evidence="6 7">DSM 44710</strain>
    </source>
</reference>
<name>A0ABT9MRH3_9ACTN</name>
<comment type="caution">
    <text evidence="6">The sequence shown here is derived from an EMBL/GenBank/DDBJ whole genome shotgun (WGS) entry which is preliminary data.</text>
</comment>
<dbReference type="EMBL" id="JAUSRA010000001">
    <property type="protein sequence ID" value="MDP9794033.1"/>
    <property type="molecule type" value="Genomic_DNA"/>
</dbReference>
<keyword evidence="7" id="KW-1185">Reference proteome</keyword>
<keyword evidence="2 5" id="KW-0812">Transmembrane</keyword>
<gene>
    <name evidence="6" type="ORF">J2S43_002545</name>
</gene>
<feature type="transmembrane region" description="Helical" evidence="5">
    <location>
        <begin position="97"/>
        <end position="114"/>
    </location>
</feature>
<comment type="subcellular location">
    <subcellularLocation>
        <location evidence="1">Membrane</location>
        <topology evidence="1">Multi-pass membrane protein</topology>
    </subcellularLocation>
</comment>
<dbReference type="Proteomes" id="UP001240984">
    <property type="component" value="Unassembled WGS sequence"/>
</dbReference>
<evidence type="ECO:0000256" key="2">
    <source>
        <dbReference type="ARBA" id="ARBA00022692"/>
    </source>
</evidence>
<proteinExistence type="predicted"/>
<dbReference type="InterPro" id="IPR032808">
    <property type="entry name" value="DoxX"/>
</dbReference>
<organism evidence="6 7">
    <name type="scientific">Catenuloplanes nepalensis</name>
    <dbReference type="NCBI Taxonomy" id="587533"/>
    <lineage>
        <taxon>Bacteria</taxon>
        <taxon>Bacillati</taxon>
        <taxon>Actinomycetota</taxon>
        <taxon>Actinomycetes</taxon>
        <taxon>Micromonosporales</taxon>
        <taxon>Micromonosporaceae</taxon>
        <taxon>Catenuloplanes</taxon>
    </lineage>
</organism>
<evidence type="ECO:0000256" key="1">
    <source>
        <dbReference type="ARBA" id="ARBA00004141"/>
    </source>
</evidence>
<evidence type="ECO:0000256" key="3">
    <source>
        <dbReference type="ARBA" id="ARBA00022989"/>
    </source>
</evidence>
<protein>
    <submittedName>
        <fullName evidence="6">CHASE2 domain-containing sensor protein</fullName>
    </submittedName>
</protein>
<dbReference type="Pfam" id="PF13564">
    <property type="entry name" value="DoxX_2"/>
    <property type="match status" value="1"/>
</dbReference>
<keyword evidence="4 5" id="KW-0472">Membrane</keyword>
<evidence type="ECO:0000313" key="7">
    <source>
        <dbReference type="Proteomes" id="UP001240984"/>
    </source>
</evidence>